<keyword evidence="2" id="KW-1185">Reference proteome</keyword>
<evidence type="ECO:0000313" key="2">
    <source>
        <dbReference type="Proteomes" id="UP000271700"/>
    </source>
</evidence>
<name>A0A498A3D6_9RHOB</name>
<comment type="caution">
    <text evidence="1">The sequence shown here is derived from an EMBL/GenBank/DDBJ whole genome shotgun (WGS) entry which is preliminary data.</text>
</comment>
<sequence>MPLTPPSVSGPLHLGITNVADQMRSNNVKLEEMVNLSEDGLAFAQQYNAQDSTSGCNSLTLFGANTALIVHRYAHCAYFIDTYTRTQRLDRLRDTTLRGEIRRAVHVPFLC</sequence>
<reference evidence="1 2" key="1">
    <citation type="submission" date="2018-10" db="EMBL/GenBank/DDBJ databases">
        <title>Genomic Encyclopedia of Archaeal and Bacterial Type Strains, Phase II (KMG-II): from individual species to whole genera.</title>
        <authorList>
            <person name="Goeker M."/>
        </authorList>
    </citation>
    <scope>NUCLEOTIDE SEQUENCE [LARGE SCALE GENOMIC DNA]</scope>
    <source>
        <strain evidence="1 2">DSM 29317</strain>
    </source>
</reference>
<dbReference type="AlphaFoldDB" id="A0A498A3D6"/>
<accession>A0A498A3D6</accession>
<evidence type="ECO:0000313" key="1">
    <source>
        <dbReference type="EMBL" id="RLK10366.1"/>
    </source>
</evidence>
<dbReference type="STRING" id="981384.GCA_000192475_03006"/>
<dbReference type="Proteomes" id="UP000271700">
    <property type="component" value="Unassembled WGS sequence"/>
</dbReference>
<organism evidence="1 2">
    <name type="scientific">Ruegeria conchae</name>
    <dbReference type="NCBI Taxonomy" id="981384"/>
    <lineage>
        <taxon>Bacteria</taxon>
        <taxon>Pseudomonadati</taxon>
        <taxon>Pseudomonadota</taxon>
        <taxon>Alphaproteobacteria</taxon>
        <taxon>Rhodobacterales</taxon>
        <taxon>Roseobacteraceae</taxon>
        <taxon>Ruegeria</taxon>
    </lineage>
</organism>
<gene>
    <name evidence="1" type="ORF">CLV75_0335</name>
</gene>
<dbReference type="EMBL" id="RCCT01000001">
    <property type="protein sequence ID" value="RLK10366.1"/>
    <property type="molecule type" value="Genomic_DNA"/>
</dbReference>
<protein>
    <submittedName>
        <fullName evidence="1">Uncharacterized protein</fullName>
    </submittedName>
</protein>
<proteinExistence type="predicted"/>